<dbReference type="PANTHER" id="PTHR22916">
    <property type="entry name" value="GLYCOSYLTRANSFERASE"/>
    <property type="match status" value="1"/>
</dbReference>
<dbReference type="Proteomes" id="UP000270471">
    <property type="component" value="Unassembled WGS sequence"/>
</dbReference>
<dbReference type="InterPro" id="IPR029044">
    <property type="entry name" value="Nucleotide-diphossugar_trans"/>
</dbReference>
<evidence type="ECO:0000259" key="1">
    <source>
        <dbReference type="Pfam" id="PF00535"/>
    </source>
</evidence>
<feature type="domain" description="Glycosyltransferase 2-like" evidence="1">
    <location>
        <begin position="5"/>
        <end position="59"/>
    </location>
</feature>
<dbReference type="EMBL" id="PENI01000086">
    <property type="protein sequence ID" value="RMB79372.1"/>
    <property type="molecule type" value="Genomic_DNA"/>
</dbReference>
<dbReference type="RefSeq" id="WP_121895948.1">
    <property type="nucleotide sequence ID" value="NZ_PENI01000086.1"/>
</dbReference>
<reference evidence="2 3" key="1">
    <citation type="submission" date="2017-11" db="EMBL/GenBank/DDBJ databases">
        <title>Draft genome of actinobacteria isolated from guarana (Paullinia cupana (Mart.) Ducke.</title>
        <authorList>
            <person name="Siqueira K.A."/>
            <person name="Liotti R.G."/>
            <person name="Mendes T.A.O."/>
            <person name="Soares M.A."/>
        </authorList>
    </citation>
    <scope>NUCLEOTIDE SEQUENCE [LARGE SCALE GENOMIC DNA]</scope>
    <source>
        <strain evidence="2 3">193</strain>
    </source>
</reference>
<proteinExistence type="predicted"/>
<gene>
    <name evidence="2" type="ORF">CTZ28_45960</name>
</gene>
<organism evidence="2 3">
    <name type="scientific">Streptomyces shenzhenensis</name>
    <dbReference type="NCBI Taxonomy" id="943815"/>
    <lineage>
        <taxon>Bacteria</taxon>
        <taxon>Bacillati</taxon>
        <taxon>Actinomycetota</taxon>
        <taxon>Actinomycetes</taxon>
        <taxon>Kitasatosporales</taxon>
        <taxon>Streptomycetaceae</taxon>
        <taxon>Streptomyces</taxon>
    </lineage>
</organism>
<comment type="caution">
    <text evidence="2">The sequence shown here is derived from an EMBL/GenBank/DDBJ whole genome shotgun (WGS) entry which is preliminary data.</text>
</comment>
<dbReference type="SUPFAM" id="SSF53448">
    <property type="entry name" value="Nucleotide-diphospho-sugar transferases"/>
    <property type="match status" value="1"/>
</dbReference>
<accession>A0A3M0HUP8</accession>
<dbReference type="Pfam" id="PF00535">
    <property type="entry name" value="Glycos_transf_2"/>
    <property type="match status" value="1"/>
</dbReference>
<dbReference type="InterPro" id="IPR001173">
    <property type="entry name" value="Glyco_trans_2-like"/>
</dbReference>
<keyword evidence="3" id="KW-1185">Reference proteome</keyword>
<protein>
    <recommendedName>
        <fullName evidence="1">Glycosyltransferase 2-like domain-containing protein</fullName>
    </recommendedName>
</protein>
<evidence type="ECO:0000313" key="2">
    <source>
        <dbReference type="EMBL" id="RMB79372.1"/>
    </source>
</evidence>
<feature type="non-terminal residue" evidence="2">
    <location>
        <position position="59"/>
    </location>
</feature>
<name>A0A3M0HUP8_9ACTN</name>
<sequence length="59" mass="6569">MPRFSVIVPVFKVQGYLRECLDSVLEQSYADFEVIAVDDCSPDGCGAILDEYAARDPRV</sequence>
<dbReference type="AlphaFoldDB" id="A0A3M0HUP8"/>
<evidence type="ECO:0000313" key="3">
    <source>
        <dbReference type="Proteomes" id="UP000270471"/>
    </source>
</evidence>
<dbReference type="Gene3D" id="3.90.550.10">
    <property type="entry name" value="Spore Coat Polysaccharide Biosynthesis Protein SpsA, Chain A"/>
    <property type="match status" value="1"/>
</dbReference>
<dbReference type="GO" id="GO:0016758">
    <property type="term" value="F:hexosyltransferase activity"/>
    <property type="evidence" value="ECO:0007669"/>
    <property type="project" value="UniProtKB-ARBA"/>
</dbReference>
<dbReference type="OrthoDB" id="3984103at2"/>
<dbReference type="PANTHER" id="PTHR22916:SF3">
    <property type="entry name" value="UDP-GLCNAC:BETAGAL BETA-1,3-N-ACETYLGLUCOSAMINYLTRANSFERASE-LIKE PROTEIN 1"/>
    <property type="match status" value="1"/>
</dbReference>